<dbReference type="Pfam" id="PF04371">
    <property type="entry name" value="PAD_porph"/>
    <property type="match status" value="2"/>
</dbReference>
<dbReference type="GO" id="GO:0047632">
    <property type="term" value="F:agmatine deiminase activity"/>
    <property type="evidence" value="ECO:0007669"/>
    <property type="project" value="TreeGrafter"/>
</dbReference>
<dbReference type="Gene3D" id="3.75.10.10">
    <property type="entry name" value="L-arginine/glycine Amidinotransferase, Chain A"/>
    <property type="match status" value="1"/>
</dbReference>
<gene>
    <name evidence="2" type="ORF">E6C50_00290</name>
</gene>
<accession>A0A4V3W8V2</accession>
<keyword evidence="1" id="KW-0378">Hydrolase</keyword>
<comment type="caution">
    <text evidence="2">The sequence shown here is derived from an EMBL/GenBank/DDBJ whole genome shotgun (WGS) entry which is preliminary data.</text>
</comment>
<evidence type="ECO:0000313" key="3">
    <source>
        <dbReference type="Proteomes" id="UP000307507"/>
    </source>
</evidence>
<evidence type="ECO:0000256" key="1">
    <source>
        <dbReference type="ARBA" id="ARBA00022801"/>
    </source>
</evidence>
<dbReference type="Proteomes" id="UP000307507">
    <property type="component" value="Unassembled WGS sequence"/>
</dbReference>
<dbReference type="OrthoDB" id="9808013at2"/>
<dbReference type="PANTHER" id="PTHR31377">
    <property type="entry name" value="AGMATINE DEIMINASE-RELATED"/>
    <property type="match status" value="1"/>
</dbReference>
<sequence length="416" mass="47656">MRAHNYKTVGEFEPQESVLLIWPLVQYATASKEYDIEAVTISIISHLLDHVAIIVSCYDEAAKERAMQELKNHTIDCEKISFMVFPSDFIYPRDFGAEILINEKGERAVVDFNFDSYGIFPNNHPISKKMEEFDRVHAKFIDIEGLIFTRLTSEGGDREFNGNGILITIEDTEVTKRNKGWTKEQVEDEFKRIFNLDKVIWLPYATYDDEDMHAGPIPDENGAFLAYRSASANGHIDEMCRFVGRDTILLAHITTEEALQSPIHALNKERLDLAYTILQKETDQNGNPFNIIQMPVPEPIYITVKEGDNIYENYHFPYDLLHGKLKDGSPFPQERMKVLPALSYCNFLITNNLVIAQKYYREGMPYIIKEKDETALTILKNIFPDRKVIAIDSIALNLCGGGIHCHTRNVPKVNPK</sequence>
<name>A0A4V3W8V2_9FLAO</name>
<proteinExistence type="predicted"/>
<dbReference type="GO" id="GO:0004668">
    <property type="term" value="F:protein-arginine deiminase activity"/>
    <property type="evidence" value="ECO:0007669"/>
    <property type="project" value="InterPro"/>
</dbReference>
<evidence type="ECO:0000313" key="2">
    <source>
        <dbReference type="EMBL" id="THF52686.1"/>
    </source>
</evidence>
<dbReference type="PANTHER" id="PTHR31377:SF0">
    <property type="entry name" value="AGMATINE DEIMINASE-RELATED"/>
    <property type="match status" value="1"/>
</dbReference>
<dbReference type="GO" id="GO:0009446">
    <property type="term" value="P:putrescine biosynthetic process"/>
    <property type="evidence" value="ECO:0007669"/>
    <property type="project" value="InterPro"/>
</dbReference>
<keyword evidence="3" id="KW-1185">Reference proteome</keyword>
<dbReference type="AlphaFoldDB" id="A0A4V3W8V2"/>
<dbReference type="InterPro" id="IPR007466">
    <property type="entry name" value="Peptidyl-Arg-deiminase_porph"/>
</dbReference>
<dbReference type="SUPFAM" id="SSF55909">
    <property type="entry name" value="Pentein"/>
    <property type="match status" value="1"/>
</dbReference>
<dbReference type="EMBL" id="SSNZ01000001">
    <property type="protein sequence ID" value="THF52686.1"/>
    <property type="molecule type" value="Genomic_DNA"/>
</dbReference>
<reference evidence="2 3" key="1">
    <citation type="submission" date="2019-04" db="EMBL/GenBank/DDBJ databases">
        <title>Flavobacterium sp. nov. isolated from construction timber.</title>
        <authorList>
            <person name="Lin S.-Y."/>
            <person name="Chang C.-T."/>
            <person name="Young C.-C."/>
        </authorList>
    </citation>
    <scope>NUCLEOTIDE SEQUENCE [LARGE SCALE GENOMIC DNA]</scope>
    <source>
        <strain evidence="2 3">CC-CTC003</strain>
    </source>
</reference>
<protein>
    <submittedName>
        <fullName evidence="2">Agmatine deiminase family protein</fullName>
    </submittedName>
</protein>
<organism evidence="2 3">
    <name type="scientific">Flavobacterium supellecticarium</name>
    <dbReference type="NCBI Taxonomy" id="2565924"/>
    <lineage>
        <taxon>Bacteria</taxon>
        <taxon>Pseudomonadati</taxon>
        <taxon>Bacteroidota</taxon>
        <taxon>Flavobacteriia</taxon>
        <taxon>Flavobacteriales</taxon>
        <taxon>Flavobacteriaceae</taxon>
        <taxon>Flavobacterium</taxon>
    </lineage>
</organism>
<dbReference type="RefSeq" id="WP_136401211.1">
    <property type="nucleotide sequence ID" value="NZ_SSNZ01000001.1"/>
</dbReference>